<evidence type="ECO:0000313" key="2">
    <source>
        <dbReference type="EMBL" id="GJD66453.1"/>
    </source>
</evidence>
<proteinExistence type="predicted"/>
<evidence type="ECO:0000256" key="1">
    <source>
        <dbReference type="SAM" id="MobiDB-lite"/>
    </source>
</evidence>
<dbReference type="AlphaFoldDB" id="A0AA37HIF0"/>
<dbReference type="Proteomes" id="UP001055286">
    <property type="component" value="Unassembled WGS sequence"/>
</dbReference>
<reference evidence="2" key="2">
    <citation type="submission" date="2021-08" db="EMBL/GenBank/DDBJ databases">
        <authorList>
            <person name="Tani A."/>
            <person name="Ola A."/>
            <person name="Ogura Y."/>
            <person name="Katsura K."/>
            <person name="Hayashi T."/>
        </authorList>
    </citation>
    <scope>NUCLEOTIDE SEQUENCE</scope>
    <source>
        <strain evidence="2">JCM 32048</strain>
    </source>
</reference>
<comment type="caution">
    <text evidence="2">The sequence shown here is derived from an EMBL/GenBank/DDBJ whole genome shotgun (WGS) entry which is preliminary data.</text>
</comment>
<protein>
    <submittedName>
        <fullName evidence="2">Uncharacterized protein</fullName>
    </submittedName>
</protein>
<name>A0AA37HIF0_9HYPH</name>
<feature type="region of interest" description="Disordered" evidence="1">
    <location>
        <begin position="1"/>
        <end position="54"/>
    </location>
</feature>
<organism evidence="2 3">
    <name type="scientific">Methylobacterium frigidaeris</name>
    <dbReference type="NCBI Taxonomy" id="2038277"/>
    <lineage>
        <taxon>Bacteria</taxon>
        <taxon>Pseudomonadati</taxon>
        <taxon>Pseudomonadota</taxon>
        <taxon>Alphaproteobacteria</taxon>
        <taxon>Hyphomicrobiales</taxon>
        <taxon>Methylobacteriaceae</taxon>
        <taxon>Methylobacterium</taxon>
    </lineage>
</organism>
<sequence length="97" mass="10397">MSNRANPKISTDDRRRSRNPAPDPFDPADGLAVPGSPEREAASPATHPDAAVRPAGAGVRRWLLDTLLVGLAHGGCIHGTHPDYVAFLRDLGRSPRR</sequence>
<reference evidence="2" key="1">
    <citation type="journal article" date="2016" name="Front. Microbiol.">
        <title>Genome Sequence of the Piezophilic, Mesophilic Sulfate-Reducing Bacterium Desulfovibrio indicus J2T.</title>
        <authorList>
            <person name="Cao J."/>
            <person name="Maignien L."/>
            <person name="Shao Z."/>
            <person name="Alain K."/>
            <person name="Jebbar M."/>
        </authorList>
    </citation>
    <scope>NUCLEOTIDE SEQUENCE</scope>
    <source>
        <strain evidence="2">JCM 32048</strain>
    </source>
</reference>
<accession>A0AA37HIF0</accession>
<evidence type="ECO:0000313" key="3">
    <source>
        <dbReference type="Proteomes" id="UP001055286"/>
    </source>
</evidence>
<gene>
    <name evidence="2" type="ORF">MPEAHAMD_6651</name>
</gene>
<dbReference type="EMBL" id="BPQJ01000065">
    <property type="protein sequence ID" value="GJD66453.1"/>
    <property type="molecule type" value="Genomic_DNA"/>
</dbReference>
<keyword evidence="3" id="KW-1185">Reference proteome</keyword>